<organism evidence="2 3">
    <name type="scientific">Candidatus Thiodiazotropha taylori</name>
    <dbReference type="NCBI Taxonomy" id="2792791"/>
    <lineage>
        <taxon>Bacteria</taxon>
        <taxon>Pseudomonadati</taxon>
        <taxon>Pseudomonadota</taxon>
        <taxon>Gammaproteobacteria</taxon>
        <taxon>Chromatiales</taxon>
        <taxon>Sedimenticolaceae</taxon>
        <taxon>Candidatus Thiodiazotropha</taxon>
    </lineage>
</organism>
<dbReference type="AlphaFoldDB" id="A0A944M9A7"/>
<accession>A0A944M9A7</accession>
<name>A0A944M9A7_9GAMM</name>
<keyword evidence="1" id="KW-0812">Transmembrane</keyword>
<keyword evidence="1" id="KW-0472">Membrane</keyword>
<sequence>MFLKKLNNLHKTLALKMTTWYVGVFALSFIVTFVVVFMLIVTIVNQRMDDDLEEDIEDFASLLKQGGFGRIKEEMLSDTKGDEA</sequence>
<dbReference type="EMBL" id="JAHHGM010000004">
    <property type="protein sequence ID" value="MBT2988569.1"/>
    <property type="molecule type" value="Genomic_DNA"/>
</dbReference>
<evidence type="ECO:0000313" key="3">
    <source>
        <dbReference type="Proteomes" id="UP000770889"/>
    </source>
</evidence>
<dbReference type="Proteomes" id="UP000770889">
    <property type="component" value="Unassembled WGS sequence"/>
</dbReference>
<feature type="transmembrane region" description="Helical" evidence="1">
    <location>
        <begin position="20"/>
        <end position="44"/>
    </location>
</feature>
<evidence type="ECO:0000256" key="1">
    <source>
        <dbReference type="SAM" id="Phobius"/>
    </source>
</evidence>
<comment type="caution">
    <text evidence="2">The sequence shown here is derived from an EMBL/GenBank/DDBJ whole genome shotgun (WGS) entry which is preliminary data.</text>
</comment>
<protein>
    <submittedName>
        <fullName evidence="2">Uncharacterized protein</fullName>
    </submittedName>
</protein>
<proteinExistence type="predicted"/>
<gene>
    <name evidence="2" type="ORF">KME65_06350</name>
</gene>
<keyword evidence="1" id="KW-1133">Transmembrane helix</keyword>
<evidence type="ECO:0000313" key="2">
    <source>
        <dbReference type="EMBL" id="MBT2988569.1"/>
    </source>
</evidence>
<reference evidence="2 3" key="1">
    <citation type="submission" date="2021-05" db="EMBL/GenBank/DDBJ databases">
        <title>Genetic and Functional Diversity in Clade A Lucinid endosymbionts from the Bahamas.</title>
        <authorList>
            <person name="Giani N.M."/>
            <person name="Engel A.S."/>
            <person name="Campbell B.J."/>
        </authorList>
    </citation>
    <scope>NUCLEOTIDE SEQUENCE [LARGE SCALE GENOMIC DNA]</scope>
    <source>
        <strain evidence="2">LUC16012Gg_MoonRockCtena</strain>
    </source>
</reference>